<dbReference type="SUPFAM" id="SSF51905">
    <property type="entry name" value="FAD/NAD(P)-binding domain"/>
    <property type="match status" value="2"/>
</dbReference>
<sequence>MNTVDTVVIGAGHAGLAVSHLLGRAGRDHVVVERGAVAQSWRTRWDSLTLLTPRWMSRLPGWRYRGPGQEGFMPAAELVGHLEAYAASSAAPLALGREVLEVAPAGEGYRVTTTDGTWSARHVVVATGPGSRAVLPPAIHALHPGVRRVPALDYRNPESLPSGAVLVVGASASGVQIADELARSGRRVVLAVGRHTRVPRRYRGMDLSWWLDRSGRLARTIDTVADPVAARRETSLQLVGREPGDPRGTSLGLDTLQDVGVELVGRVRGADGHRIDLADDLPVSVAAAQRQLDDLLDAIDADVDASGLTREVDPADRPEPVRLGPARTSLDLGVEGFGSVVLATGLRPHHPWLRVPVTDLDGTIRQCRGRTPAAGLYVVGQRFQHRRDSATLDGARHDARDVVSHLVAGDTAAVAALEMR</sequence>
<protein>
    <submittedName>
        <fullName evidence="2">Pyridine nucleotide-disulfide oxidoreductase</fullName>
    </submittedName>
</protein>
<dbReference type="InterPro" id="IPR036188">
    <property type="entry name" value="FAD/NAD-bd_sf"/>
</dbReference>
<dbReference type="PANTHER" id="PTHR43539">
    <property type="entry name" value="FLAVIN-BINDING MONOOXYGENASE-LIKE PROTEIN (AFU_ORTHOLOGUE AFUA_4G09220)"/>
    <property type="match status" value="1"/>
</dbReference>
<dbReference type="Pfam" id="PF13738">
    <property type="entry name" value="Pyr_redox_3"/>
    <property type="match status" value="1"/>
</dbReference>
<organism evidence="2 3">
    <name type="scientific">Nocardioides guangzhouensis</name>
    <dbReference type="NCBI Taxonomy" id="2497878"/>
    <lineage>
        <taxon>Bacteria</taxon>
        <taxon>Bacillati</taxon>
        <taxon>Actinomycetota</taxon>
        <taxon>Actinomycetes</taxon>
        <taxon>Propionibacteriales</taxon>
        <taxon>Nocardioidaceae</taxon>
        <taxon>Nocardioides</taxon>
    </lineage>
</organism>
<dbReference type="GO" id="GO:0004497">
    <property type="term" value="F:monooxygenase activity"/>
    <property type="evidence" value="ECO:0007669"/>
    <property type="project" value="TreeGrafter"/>
</dbReference>
<dbReference type="Proteomes" id="UP000295198">
    <property type="component" value="Unassembled WGS sequence"/>
</dbReference>
<dbReference type="GO" id="GO:0050660">
    <property type="term" value="F:flavin adenine dinucleotide binding"/>
    <property type="evidence" value="ECO:0007669"/>
    <property type="project" value="TreeGrafter"/>
</dbReference>
<dbReference type="EMBL" id="SDKM01000009">
    <property type="protein sequence ID" value="RYP86835.1"/>
    <property type="molecule type" value="Genomic_DNA"/>
</dbReference>
<dbReference type="AlphaFoldDB" id="A0A4Q4ZGG0"/>
<evidence type="ECO:0000313" key="2">
    <source>
        <dbReference type="EMBL" id="RYP86835.1"/>
    </source>
</evidence>
<gene>
    <name evidence="2" type="ORF">EKO23_07610</name>
</gene>
<evidence type="ECO:0000313" key="3">
    <source>
        <dbReference type="Proteomes" id="UP000295198"/>
    </source>
</evidence>
<dbReference type="Gene3D" id="3.50.50.60">
    <property type="entry name" value="FAD/NAD(P)-binding domain"/>
    <property type="match status" value="2"/>
</dbReference>
<comment type="caution">
    <text evidence="2">The sequence shown here is derived from an EMBL/GenBank/DDBJ whole genome shotgun (WGS) entry which is preliminary data.</text>
</comment>
<keyword evidence="3" id="KW-1185">Reference proteome</keyword>
<reference evidence="2 3" key="1">
    <citation type="submission" date="2019-01" db="EMBL/GenBank/DDBJ databases">
        <title>Nocardioides guangzhouensis sp. nov., an actinobacterium isolated from soil.</title>
        <authorList>
            <person name="Fu Y."/>
            <person name="Cai Y."/>
            <person name="Lin Z."/>
            <person name="Chen P."/>
        </authorList>
    </citation>
    <scope>NUCLEOTIDE SEQUENCE [LARGE SCALE GENOMIC DNA]</scope>
    <source>
        <strain evidence="2 3">130</strain>
    </source>
</reference>
<dbReference type="PRINTS" id="PR00411">
    <property type="entry name" value="PNDRDTASEI"/>
</dbReference>
<dbReference type="PRINTS" id="PR00368">
    <property type="entry name" value="FADPNR"/>
</dbReference>
<dbReference type="InterPro" id="IPR050982">
    <property type="entry name" value="Auxin_biosynth/cation_transpt"/>
</dbReference>
<evidence type="ECO:0000256" key="1">
    <source>
        <dbReference type="ARBA" id="ARBA00023002"/>
    </source>
</evidence>
<keyword evidence="1" id="KW-0560">Oxidoreductase</keyword>
<dbReference type="OrthoDB" id="9808049at2"/>
<name>A0A4Q4ZGG0_9ACTN</name>
<dbReference type="PANTHER" id="PTHR43539:SF78">
    <property type="entry name" value="FLAVIN-CONTAINING MONOOXYGENASE"/>
    <property type="match status" value="1"/>
</dbReference>
<proteinExistence type="predicted"/>
<accession>A0A4Q4ZGG0</accession>
<dbReference type="RefSeq" id="WP_134715850.1">
    <property type="nucleotide sequence ID" value="NZ_SDKM01000009.1"/>
</dbReference>